<dbReference type="Proteomes" id="UP000448292">
    <property type="component" value="Unassembled WGS sequence"/>
</dbReference>
<organism evidence="1 2">
    <name type="scientific">Oceanidesulfovibrio indonesiensis</name>
    <dbReference type="NCBI Taxonomy" id="54767"/>
    <lineage>
        <taxon>Bacteria</taxon>
        <taxon>Pseudomonadati</taxon>
        <taxon>Thermodesulfobacteriota</taxon>
        <taxon>Desulfovibrionia</taxon>
        <taxon>Desulfovibrionales</taxon>
        <taxon>Desulfovibrionaceae</taxon>
        <taxon>Oceanidesulfovibrio</taxon>
    </lineage>
</organism>
<reference evidence="1 2" key="1">
    <citation type="submission" date="2018-06" db="EMBL/GenBank/DDBJ databases">
        <title>Complete genome of Desulfovibrio indonesiensis P37SLT.</title>
        <authorList>
            <person name="Crispim J.S."/>
            <person name="Vidigal P.M.P."/>
            <person name="Silva L.C.F."/>
            <person name="Laguardia C.N."/>
            <person name="Araujo L.C."/>
            <person name="Dias R.S."/>
            <person name="Sousa M.P."/>
            <person name="Paula S.O."/>
            <person name="Silva C."/>
        </authorList>
    </citation>
    <scope>NUCLEOTIDE SEQUENCE [LARGE SCALE GENOMIC DNA]</scope>
    <source>
        <strain evidence="1 2">P37SLT</strain>
    </source>
</reference>
<dbReference type="RefSeq" id="WP_144304550.1">
    <property type="nucleotide sequence ID" value="NZ_QMIE01000026.1"/>
</dbReference>
<gene>
    <name evidence="1" type="ORF">DPQ33_17675</name>
</gene>
<name>A0A7M3MAU5_9BACT</name>
<protein>
    <submittedName>
        <fullName evidence="1">Uncharacterized protein</fullName>
    </submittedName>
</protein>
<keyword evidence="2" id="KW-1185">Reference proteome</keyword>
<dbReference type="EMBL" id="QMIE01000026">
    <property type="protein sequence ID" value="TVM14224.1"/>
    <property type="molecule type" value="Genomic_DNA"/>
</dbReference>
<proteinExistence type="predicted"/>
<sequence length="156" mass="18025">MLSRKNVLKVVTLWFLDNFKPDRSDLLIHALIDVARVPPSMLANFLDVSPTMIRNYQSGAELSDEKKVQLLELLEIIIPELEASYECTKNYGLDDTAKNSGFYIGKLRGFRKLNHKDAEKRLQRRLTSMEESISLLKEIVQFQRKQLEVSSLKLDI</sequence>
<evidence type="ECO:0000313" key="1">
    <source>
        <dbReference type="EMBL" id="TVM14224.1"/>
    </source>
</evidence>
<dbReference type="AlphaFoldDB" id="A0A7M3MAU5"/>
<comment type="caution">
    <text evidence="1">The sequence shown here is derived from an EMBL/GenBank/DDBJ whole genome shotgun (WGS) entry which is preliminary data.</text>
</comment>
<accession>A0A7M3MAU5</accession>
<evidence type="ECO:0000313" key="2">
    <source>
        <dbReference type="Proteomes" id="UP000448292"/>
    </source>
</evidence>